<dbReference type="AlphaFoldDB" id="Q5P617"/>
<dbReference type="Proteomes" id="UP000006552">
    <property type="component" value="Chromosome"/>
</dbReference>
<proteinExistence type="predicted"/>
<evidence type="ECO:0000313" key="2">
    <source>
        <dbReference type="Proteomes" id="UP000006552"/>
    </source>
</evidence>
<gene>
    <name evidence="1" type="ORF">ebA2018</name>
</gene>
<reference evidence="1 2" key="1">
    <citation type="journal article" date="2005" name="Arch. Microbiol.">
        <title>The genome sequence of an anaerobic aromatic-degrading denitrifying bacterium, strain EbN1.</title>
        <authorList>
            <person name="Rabus R."/>
            <person name="Kube M."/>
            <person name="Heider J."/>
            <person name="Beck A."/>
            <person name="Heitmann K."/>
            <person name="Widdel F."/>
            <person name="Reinhardt R."/>
        </authorList>
    </citation>
    <scope>NUCLEOTIDE SEQUENCE [LARGE SCALE GENOMIC DNA]</scope>
    <source>
        <strain evidence="1 2">EbN1</strain>
    </source>
</reference>
<organism evidence="1 2">
    <name type="scientific">Aromatoleum aromaticum (strain DSM 19018 / LMG 30748 / EbN1)</name>
    <name type="common">Azoarcus sp. (strain EbN1)</name>
    <dbReference type="NCBI Taxonomy" id="76114"/>
    <lineage>
        <taxon>Bacteria</taxon>
        <taxon>Pseudomonadati</taxon>
        <taxon>Pseudomonadota</taxon>
        <taxon>Betaproteobacteria</taxon>
        <taxon>Rhodocyclales</taxon>
        <taxon>Rhodocyclaceae</taxon>
        <taxon>Aromatoleum</taxon>
    </lineage>
</organism>
<protein>
    <submittedName>
        <fullName evidence="1">Uncharacterized protein</fullName>
    </submittedName>
</protein>
<evidence type="ECO:0000313" key="1">
    <source>
        <dbReference type="EMBL" id="CAI07244.1"/>
    </source>
</evidence>
<sequence length="85" mass="9406">MACTGRSSACWNACHRSSSRTKRRRSASAWLAAVTPASSRNSLTFLWQARAASCRSCLTGPLARTSIRSVFDWFKVVMGNFRCLS</sequence>
<dbReference type="KEGG" id="eba:ebA2018"/>
<dbReference type="HOGENOM" id="CLU_2505575_0_0_4"/>
<accession>Q5P617</accession>
<dbReference type="EMBL" id="CR555306">
    <property type="protein sequence ID" value="CAI07244.1"/>
    <property type="molecule type" value="Genomic_DNA"/>
</dbReference>
<dbReference type="STRING" id="76114.ebA2018"/>
<name>Q5P617_AROAE</name>
<keyword evidence="2" id="KW-1185">Reference proteome</keyword>